<keyword evidence="11" id="KW-0472">Membrane</keyword>
<evidence type="ECO:0000256" key="4">
    <source>
        <dbReference type="ARBA" id="ARBA00018672"/>
    </source>
</evidence>
<keyword evidence="5 10" id="KW-0597">Phosphoprotein</keyword>
<evidence type="ECO:0000256" key="6">
    <source>
        <dbReference type="ARBA" id="ARBA00022777"/>
    </source>
</evidence>
<evidence type="ECO:0000256" key="7">
    <source>
        <dbReference type="ARBA" id="ARBA00023012"/>
    </source>
</evidence>
<evidence type="ECO:0000256" key="1">
    <source>
        <dbReference type="ARBA" id="ARBA00000085"/>
    </source>
</evidence>
<dbReference type="PRINTS" id="PR00344">
    <property type="entry name" value="BCTRLSENSOR"/>
</dbReference>
<comment type="function">
    <text evidence="8">May play the central regulatory role in sporulation. It may be an element of the effector pathway responsible for the activation of sporulation genes in response to nutritional stress. Spo0A may act in concert with spo0H (a sigma factor) to control the expression of some genes that are critical to the sporulation process.</text>
</comment>
<comment type="caution">
    <text evidence="14">The sequence shown here is derived from an EMBL/GenBank/DDBJ whole genome shotgun (WGS) entry which is preliminary data.</text>
</comment>
<dbReference type="HOGENOM" id="CLU_000445_114_15_9"/>
<evidence type="ECO:0000313" key="14">
    <source>
        <dbReference type="EMBL" id="EMZ24717.1"/>
    </source>
</evidence>
<dbReference type="EMBL" id="AQFT01000092">
    <property type="protein sequence ID" value="EMZ24717.1"/>
    <property type="molecule type" value="Genomic_DNA"/>
</dbReference>
<dbReference type="InterPro" id="IPR004358">
    <property type="entry name" value="Sig_transdc_His_kin-like_C"/>
</dbReference>
<feature type="domain" description="Response regulatory" evidence="13">
    <location>
        <begin position="482"/>
        <end position="603"/>
    </location>
</feature>
<dbReference type="InterPro" id="IPR005467">
    <property type="entry name" value="His_kinase_dom"/>
</dbReference>
<evidence type="ECO:0000256" key="9">
    <source>
        <dbReference type="ARBA" id="ARBA00074306"/>
    </source>
</evidence>
<dbReference type="SUPFAM" id="SSF52172">
    <property type="entry name" value="CheY-like"/>
    <property type="match status" value="2"/>
</dbReference>
<reference evidence="14 15" key="1">
    <citation type="journal article" date="2014" name="Genome Announc.">
        <title>Draft genome sequences of the altered schaedler flora, a defined bacterial community from gnotobiotic mice.</title>
        <authorList>
            <person name="Wannemuehler M.J."/>
            <person name="Overstreet A.M."/>
            <person name="Ward D.V."/>
            <person name="Phillips G.J."/>
        </authorList>
    </citation>
    <scope>NUCLEOTIDE SEQUENCE [LARGE SCALE GENOMIC DNA]</scope>
    <source>
        <strain evidence="14 15">ASF492</strain>
    </source>
</reference>
<keyword evidence="7" id="KW-0902">Two-component regulatory system</keyword>
<dbReference type="PROSITE" id="PS50109">
    <property type="entry name" value="HIS_KIN"/>
    <property type="match status" value="1"/>
</dbReference>
<evidence type="ECO:0000313" key="15">
    <source>
        <dbReference type="Proteomes" id="UP000012589"/>
    </source>
</evidence>
<dbReference type="CDD" id="cd00156">
    <property type="entry name" value="REC"/>
    <property type="match status" value="1"/>
</dbReference>
<comment type="catalytic activity">
    <reaction evidence="1">
        <text>ATP + protein L-histidine = ADP + protein N-phospho-L-histidine.</text>
        <dbReference type="EC" id="2.7.13.3"/>
    </reaction>
</comment>
<dbReference type="Pfam" id="PF02518">
    <property type="entry name" value="HATPase_c"/>
    <property type="match status" value="1"/>
</dbReference>
<dbReference type="InterPro" id="IPR036097">
    <property type="entry name" value="HisK_dim/P_sf"/>
</dbReference>
<feature type="transmembrane region" description="Helical" evidence="11">
    <location>
        <begin position="14"/>
        <end position="34"/>
    </location>
</feature>
<dbReference type="PANTHER" id="PTHR45339:SF1">
    <property type="entry name" value="HYBRID SIGNAL TRANSDUCTION HISTIDINE KINASE J"/>
    <property type="match status" value="1"/>
</dbReference>
<dbReference type="Gene3D" id="3.30.565.10">
    <property type="entry name" value="Histidine kinase-like ATPase, C-terminal domain"/>
    <property type="match status" value="1"/>
</dbReference>
<dbReference type="CDD" id="cd00082">
    <property type="entry name" value="HisKA"/>
    <property type="match status" value="1"/>
</dbReference>
<dbReference type="SUPFAM" id="SSF47384">
    <property type="entry name" value="Homodimeric domain of signal transducing histidine kinase"/>
    <property type="match status" value="1"/>
</dbReference>
<keyword evidence="15" id="KW-1185">Reference proteome</keyword>
<comment type="similarity">
    <text evidence="2">In the N-terminal section; belongs to the phytochrome family.</text>
</comment>
<dbReference type="SUPFAM" id="SSF55874">
    <property type="entry name" value="ATPase domain of HSP90 chaperone/DNA topoisomerase II/histidine kinase"/>
    <property type="match status" value="1"/>
</dbReference>
<evidence type="ECO:0000256" key="5">
    <source>
        <dbReference type="ARBA" id="ARBA00022553"/>
    </source>
</evidence>
<dbReference type="Gene3D" id="1.10.287.130">
    <property type="match status" value="1"/>
</dbReference>
<organism evidence="14 15">
    <name type="scientific">Eubacterium plexicaudatum ASF492</name>
    <dbReference type="NCBI Taxonomy" id="1235802"/>
    <lineage>
        <taxon>Bacteria</taxon>
        <taxon>Bacillati</taxon>
        <taxon>Bacillota</taxon>
        <taxon>Clostridia</taxon>
        <taxon>Eubacteriales</taxon>
        <taxon>Eubacteriaceae</taxon>
        <taxon>Eubacterium</taxon>
    </lineage>
</organism>
<keyword evidence="6" id="KW-0418">Kinase</keyword>
<dbReference type="PROSITE" id="PS50110">
    <property type="entry name" value="RESPONSE_REGULATORY"/>
    <property type="match status" value="2"/>
</dbReference>
<dbReference type="Pfam" id="PF00072">
    <property type="entry name" value="Response_reg"/>
    <property type="match status" value="2"/>
</dbReference>
<dbReference type="InterPro" id="IPR001789">
    <property type="entry name" value="Sig_transdc_resp-reg_receiver"/>
</dbReference>
<proteinExistence type="inferred from homology"/>
<evidence type="ECO:0000259" key="12">
    <source>
        <dbReference type="PROSITE" id="PS50109"/>
    </source>
</evidence>
<sequence>MENKTENIYTGRPLIGKIGIASFFIFLAGIFFITRKSEEDLRIVLIVATSFCAAIACVGYQRALYKTARKKCMEYEACISQMEEALASAEAANKAKSIFLSNMSHDIRTPMNAIIGFAALLMRDAENPAKVREYTRKVTASGQHLLSLINDILDISKIESGKMALNVSEFELADMVAAVDTVIRPQTNARKQTFDVHVSGLQREQLIGDEMRINQVLMNLLSNAVKYTQEGGRIEFRVEGTGQIRENIQHLTITVKDNGYGMTKEYCEKIFDAFTRADNDTTRTVQGTGLGMAITKNIVEMMNGTIEVESEPGKGSTFTIQLDLSVSDERVDAKFWKQYGISRILVVDDEPEVCENIVNLMADMDVRVDYTLNGEEAVSMLQKSAGRNFDYQVILIDWKMPQMDGMETASMIRKIVPKEVPVLVLTGYEWSEIEDQAVHAGVSGFLPKPFFVVNFRERLRQLWENPEDGKKDPAANALAGRHFLVAEDVELNAEILSEILSMQDASCKVVENGQLAVEEFERCEPDRYDAILMDVQMPVLNGYDATKHIRSLSRPDAAQIPIIAMTANAFAEDVKEALDAGMNAHVAKPIDPRQLSMTLSDLLGNIAERSRS</sequence>
<protein>
    <recommendedName>
        <fullName evidence="9">Circadian input-output histidine kinase CikA</fullName>
        <ecNumber evidence="3">2.7.13.3</ecNumber>
    </recommendedName>
    <alternativeName>
        <fullName evidence="4">Stage 0 sporulation protein A homolog</fullName>
    </alternativeName>
</protein>
<dbReference type="SMART" id="SM00388">
    <property type="entry name" value="HisKA"/>
    <property type="match status" value="1"/>
</dbReference>
<dbReference type="EC" id="2.7.13.3" evidence="3"/>
<feature type="modified residue" description="4-aspartylphosphate" evidence="10">
    <location>
        <position position="397"/>
    </location>
</feature>
<dbReference type="GO" id="GO:0000155">
    <property type="term" value="F:phosphorelay sensor kinase activity"/>
    <property type="evidence" value="ECO:0007669"/>
    <property type="project" value="InterPro"/>
</dbReference>
<feature type="modified residue" description="4-aspartylphosphate" evidence="10">
    <location>
        <position position="534"/>
    </location>
</feature>
<keyword evidence="11" id="KW-1133">Transmembrane helix</keyword>
<dbReference type="eggNOG" id="COG2205">
    <property type="taxonomic scope" value="Bacteria"/>
</dbReference>
<dbReference type="SMART" id="SM00448">
    <property type="entry name" value="REC"/>
    <property type="match status" value="2"/>
</dbReference>
<dbReference type="InterPro" id="IPR011006">
    <property type="entry name" value="CheY-like_superfamily"/>
</dbReference>
<evidence type="ECO:0000259" key="13">
    <source>
        <dbReference type="PROSITE" id="PS50110"/>
    </source>
</evidence>
<dbReference type="eggNOG" id="COG0642">
    <property type="taxonomic scope" value="Bacteria"/>
</dbReference>
<keyword evidence="6" id="KW-0808">Transferase</keyword>
<dbReference type="PATRIC" id="fig|1235802.3.peg.3194"/>
<name>N2A5T5_9FIRM</name>
<dbReference type="InterPro" id="IPR036890">
    <property type="entry name" value="HATPase_C_sf"/>
</dbReference>
<dbReference type="AlphaFoldDB" id="N2A5T5"/>
<evidence type="ECO:0000256" key="3">
    <source>
        <dbReference type="ARBA" id="ARBA00012438"/>
    </source>
</evidence>
<feature type="transmembrane region" description="Helical" evidence="11">
    <location>
        <begin position="41"/>
        <end position="61"/>
    </location>
</feature>
<accession>N2A5T5</accession>
<feature type="domain" description="Histidine kinase" evidence="12">
    <location>
        <begin position="102"/>
        <end position="326"/>
    </location>
</feature>
<dbReference type="Proteomes" id="UP000012589">
    <property type="component" value="Unassembled WGS sequence"/>
</dbReference>
<dbReference type="CDD" id="cd17546">
    <property type="entry name" value="REC_hyHK_CKI1_RcsC-like"/>
    <property type="match status" value="1"/>
</dbReference>
<evidence type="ECO:0000256" key="10">
    <source>
        <dbReference type="PROSITE-ProRule" id="PRU00169"/>
    </source>
</evidence>
<evidence type="ECO:0000256" key="11">
    <source>
        <dbReference type="SAM" id="Phobius"/>
    </source>
</evidence>
<dbReference type="FunFam" id="3.30.565.10:FF:000010">
    <property type="entry name" value="Sensor histidine kinase RcsC"/>
    <property type="match status" value="1"/>
</dbReference>
<dbReference type="PANTHER" id="PTHR45339">
    <property type="entry name" value="HYBRID SIGNAL TRANSDUCTION HISTIDINE KINASE J"/>
    <property type="match status" value="1"/>
</dbReference>
<gene>
    <name evidence="14" type="ORF">C823_03021</name>
</gene>
<keyword evidence="11" id="KW-0812">Transmembrane</keyword>
<evidence type="ECO:0000256" key="8">
    <source>
        <dbReference type="ARBA" id="ARBA00024867"/>
    </source>
</evidence>
<dbReference type="InterPro" id="IPR003661">
    <property type="entry name" value="HisK_dim/P_dom"/>
</dbReference>
<feature type="domain" description="Response regulatory" evidence="13">
    <location>
        <begin position="343"/>
        <end position="463"/>
    </location>
</feature>
<dbReference type="InterPro" id="IPR003594">
    <property type="entry name" value="HATPase_dom"/>
</dbReference>
<evidence type="ECO:0000256" key="2">
    <source>
        <dbReference type="ARBA" id="ARBA00006402"/>
    </source>
</evidence>
<dbReference type="CDD" id="cd16922">
    <property type="entry name" value="HATPase_EvgS-ArcB-TorS-like"/>
    <property type="match status" value="1"/>
</dbReference>
<dbReference type="STRING" id="1235802.C823_03021"/>
<dbReference type="Gene3D" id="3.40.50.2300">
    <property type="match status" value="2"/>
</dbReference>
<dbReference type="Pfam" id="PF00512">
    <property type="entry name" value="HisKA"/>
    <property type="match status" value="1"/>
</dbReference>
<dbReference type="SMART" id="SM00387">
    <property type="entry name" value="HATPase_c"/>
    <property type="match status" value="1"/>
</dbReference>